<feature type="transmembrane region" description="Helical" evidence="1">
    <location>
        <begin position="12"/>
        <end position="31"/>
    </location>
</feature>
<reference evidence="2" key="1">
    <citation type="journal article" date="2021" name="PeerJ">
        <title>Extensive microbial diversity within the chicken gut microbiome revealed by metagenomics and culture.</title>
        <authorList>
            <person name="Gilroy R."/>
            <person name="Ravi A."/>
            <person name="Getino M."/>
            <person name="Pursley I."/>
            <person name="Horton D.L."/>
            <person name="Alikhan N.F."/>
            <person name="Baker D."/>
            <person name="Gharbi K."/>
            <person name="Hall N."/>
            <person name="Watson M."/>
            <person name="Adriaenssens E.M."/>
            <person name="Foster-Nyarko E."/>
            <person name="Jarju S."/>
            <person name="Secka A."/>
            <person name="Antonio M."/>
            <person name="Oren A."/>
            <person name="Chaudhuri R.R."/>
            <person name="La Ragione R."/>
            <person name="Hildebrand F."/>
            <person name="Pallen M.J."/>
        </authorList>
    </citation>
    <scope>NUCLEOTIDE SEQUENCE</scope>
    <source>
        <strain evidence="2">ChiSjej5B23-2810</strain>
    </source>
</reference>
<evidence type="ECO:0000256" key="1">
    <source>
        <dbReference type="SAM" id="Phobius"/>
    </source>
</evidence>
<reference evidence="2" key="2">
    <citation type="submission" date="2021-04" db="EMBL/GenBank/DDBJ databases">
        <authorList>
            <person name="Gilroy R."/>
        </authorList>
    </citation>
    <scope>NUCLEOTIDE SEQUENCE</scope>
    <source>
        <strain evidence="2">ChiSjej5B23-2810</strain>
    </source>
</reference>
<feature type="transmembrane region" description="Helical" evidence="1">
    <location>
        <begin position="87"/>
        <end position="108"/>
    </location>
</feature>
<dbReference type="AlphaFoldDB" id="A0A9D2P8V7"/>
<evidence type="ECO:0008006" key="4">
    <source>
        <dbReference type="Google" id="ProtNLM"/>
    </source>
</evidence>
<proteinExistence type="predicted"/>
<dbReference type="Proteomes" id="UP000823906">
    <property type="component" value="Unassembled WGS sequence"/>
</dbReference>
<protein>
    <recommendedName>
        <fullName evidence="4">DUF1097 domain-containing protein</fullName>
    </recommendedName>
</protein>
<gene>
    <name evidence="2" type="ORF">H9703_05740</name>
</gene>
<evidence type="ECO:0000313" key="3">
    <source>
        <dbReference type="Proteomes" id="UP000823906"/>
    </source>
</evidence>
<keyword evidence="1" id="KW-0812">Transmembrane</keyword>
<feature type="transmembrane region" description="Helical" evidence="1">
    <location>
        <begin position="60"/>
        <end position="81"/>
    </location>
</feature>
<evidence type="ECO:0000313" key="2">
    <source>
        <dbReference type="EMBL" id="HJC45622.1"/>
    </source>
</evidence>
<comment type="caution">
    <text evidence="2">The sequence shown here is derived from an EMBL/GenBank/DDBJ whole genome shotgun (WGS) entry which is preliminary data.</text>
</comment>
<keyword evidence="1" id="KW-0472">Membrane</keyword>
<feature type="transmembrane region" description="Helical" evidence="1">
    <location>
        <begin position="141"/>
        <end position="159"/>
    </location>
</feature>
<dbReference type="EMBL" id="DWWN01000039">
    <property type="protein sequence ID" value="HJC45622.1"/>
    <property type="molecule type" value="Genomic_DNA"/>
</dbReference>
<name>A0A9D2P8V7_9FIRM</name>
<keyword evidence="1" id="KW-1133">Transmembrane helix</keyword>
<organism evidence="2 3">
    <name type="scientific">Candidatus Faecalibacterium faecigallinarum</name>
    <dbReference type="NCBI Taxonomy" id="2838577"/>
    <lineage>
        <taxon>Bacteria</taxon>
        <taxon>Bacillati</taxon>
        <taxon>Bacillota</taxon>
        <taxon>Clostridia</taxon>
        <taxon>Eubacteriales</taxon>
        <taxon>Oscillospiraceae</taxon>
        <taxon>Faecalibacterium</taxon>
    </lineage>
</organism>
<sequence>MSIFQKPNRHQVIVTTCVLIWIFIVNVAAIALGVTGWPLYFVTIFFFALGADMKNVPSIFAGGTLGLIAALGLHAGTFGLAPSLGLLGAFSVSIAIVLAVIILGGTVCPVACNNVAFAYLTVATVNFEAITPAVIGYQMVVFWVGGAIILGGSLAAASIGNKIAAAGAPAPEAAPEEESL</sequence>
<accession>A0A9D2P8V7</accession>